<proteinExistence type="predicted"/>
<protein>
    <submittedName>
        <fullName evidence="1">Uncharacterized protein</fullName>
    </submittedName>
</protein>
<evidence type="ECO:0000313" key="1">
    <source>
        <dbReference type="EMBL" id="JAH35371.1"/>
    </source>
</evidence>
<organism evidence="1">
    <name type="scientific">Anguilla anguilla</name>
    <name type="common">European freshwater eel</name>
    <name type="synonym">Muraena anguilla</name>
    <dbReference type="NCBI Taxonomy" id="7936"/>
    <lineage>
        <taxon>Eukaryota</taxon>
        <taxon>Metazoa</taxon>
        <taxon>Chordata</taxon>
        <taxon>Craniata</taxon>
        <taxon>Vertebrata</taxon>
        <taxon>Euteleostomi</taxon>
        <taxon>Actinopterygii</taxon>
        <taxon>Neopterygii</taxon>
        <taxon>Teleostei</taxon>
        <taxon>Anguilliformes</taxon>
        <taxon>Anguillidae</taxon>
        <taxon>Anguilla</taxon>
    </lineage>
</organism>
<reference evidence="1" key="1">
    <citation type="submission" date="2014-11" db="EMBL/GenBank/DDBJ databases">
        <authorList>
            <person name="Amaro Gonzalez C."/>
        </authorList>
    </citation>
    <scope>NUCLEOTIDE SEQUENCE</scope>
</reference>
<name>A0A0E9S266_ANGAN</name>
<sequence length="15" mass="1814">MKSEHKHLRYLSTAL</sequence>
<dbReference type="EMBL" id="GBXM01073206">
    <property type="protein sequence ID" value="JAH35371.1"/>
    <property type="molecule type" value="Transcribed_RNA"/>
</dbReference>
<accession>A0A0E9S266</accession>
<reference evidence="1" key="2">
    <citation type="journal article" date="2015" name="Fish Shellfish Immunol.">
        <title>Early steps in the European eel (Anguilla anguilla)-Vibrio vulnificus interaction in the gills: Role of the RtxA13 toxin.</title>
        <authorList>
            <person name="Callol A."/>
            <person name="Pajuelo D."/>
            <person name="Ebbesson L."/>
            <person name="Teles M."/>
            <person name="MacKenzie S."/>
            <person name="Amaro C."/>
        </authorList>
    </citation>
    <scope>NUCLEOTIDE SEQUENCE</scope>
</reference>